<dbReference type="EMBL" id="CM003613">
    <property type="protein sequence ID" value="KYP54909.1"/>
    <property type="molecule type" value="Genomic_DNA"/>
</dbReference>
<dbReference type="STRING" id="3821.A0A151SJE5"/>
<sequence>MPNSLPIYNNSTSVPPRQDSEFMAGNQIHFDNKENVEEQKEFSFACNDLKGALIFADEIFDNGKIRPSFASFDQSIVLTTIFDDNTLPLQQPLRKLLAIEQPNNFSFQSKGISKISCNEISPKVTMVEVGASNNKCKKSKSTGFSKTCKFRKYIKRRTTSEGQDTFVFLNPSGSMPMSSYDAKVQDVFSNKEKGEKIQTTLSPHEKFYVMNRKRTENSKQKSFLPYRQNLIGFFTNKNRFSKNVNPF</sequence>
<protein>
    <submittedName>
        <fullName evidence="1">Uncharacterized protein</fullName>
    </submittedName>
</protein>
<dbReference type="Gramene" id="C.cajan_01081.t">
    <property type="protein sequence ID" value="C.cajan_01081.t.cds1"/>
    <property type="gene ID" value="C.cajan_01081"/>
</dbReference>
<accession>A0A151SJE5</accession>
<dbReference type="Proteomes" id="UP000075243">
    <property type="component" value="Chromosome 11"/>
</dbReference>
<dbReference type="PANTHER" id="PTHR33095:SF114">
    <property type="entry name" value="DUF1645 FAMILY PROTEIN"/>
    <property type="match status" value="1"/>
</dbReference>
<organism evidence="1 2">
    <name type="scientific">Cajanus cajan</name>
    <name type="common">Pigeon pea</name>
    <name type="synonym">Cajanus indicus</name>
    <dbReference type="NCBI Taxonomy" id="3821"/>
    <lineage>
        <taxon>Eukaryota</taxon>
        <taxon>Viridiplantae</taxon>
        <taxon>Streptophyta</taxon>
        <taxon>Embryophyta</taxon>
        <taxon>Tracheophyta</taxon>
        <taxon>Spermatophyta</taxon>
        <taxon>Magnoliopsida</taxon>
        <taxon>eudicotyledons</taxon>
        <taxon>Gunneridae</taxon>
        <taxon>Pentapetalae</taxon>
        <taxon>rosids</taxon>
        <taxon>fabids</taxon>
        <taxon>Fabales</taxon>
        <taxon>Fabaceae</taxon>
        <taxon>Papilionoideae</taxon>
        <taxon>50 kb inversion clade</taxon>
        <taxon>NPAAA clade</taxon>
        <taxon>indigoferoid/millettioid clade</taxon>
        <taxon>Phaseoleae</taxon>
        <taxon>Cajanus</taxon>
    </lineage>
</organism>
<gene>
    <name evidence="1" type="ORF">KK1_001109</name>
</gene>
<name>A0A151SJE5_CAJCA</name>
<dbReference type="Pfam" id="PF07816">
    <property type="entry name" value="DUF1645"/>
    <property type="match status" value="1"/>
</dbReference>
<evidence type="ECO:0000313" key="2">
    <source>
        <dbReference type="Proteomes" id="UP000075243"/>
    </source>
</evidence>
<dbReference type="OMA" id="FLPYRQN"/>
<dbReference type="InterPro" id="IPR012442">
    <property type="entry name" value="DUF1645_plant"/>
</dbReference>
<dbReference type="AlphaFoldDB" id="A0A151SJE5"/>
<evidence type="ECO:0000313" key="1">
    <source>
        <dbReference type="EMBL" id="KYP54909.1"/>
    </source>
</evidence>
<keyword evidence="2" id="KW-1185">Reference proteome</keyword>
<proteinExistence type="predicted"/>
<reference evidence="1 2" key="1">
    <citation type="journal article" date="2012" name="Nat. Biotechnol.">
        <title>Draft genome sequence of pigeonpea (Cajanus cajan), an orphan legume crop of resource-poor farmers.</title>
        <authorList>
            <person name="Varshney R.K."/>
            <person name="Chen W."/>
            <person name="Li Y."/>
            <person name="Bharti A.K."/>
            <person name="Saxena R.K."/>
            <person name="Schlueter J.A."/>
            <person name="Donoghue M.T."/>
            <person name="Azam S."/>
            <person name="Fan G."/>
            <person name="Whaley A.M."/>
            <person name="Farmer A.D."/>
            <person name="Sheridan J."/>
            <person name="Iwata A."/>
            <person name="Tuteja R."/>
            <person name="Penmetsa R.V."/>
            <person name="Wu W."/>
            <person name="Upadhyaya H.D."/>
            <person name="Yang S.P."/>
            <person name="Shah T."/>
            <person name="Saxena K.B."/>
            <person name="Michael T."/>
            <person name="McCombie W.R."/>
            <person name="Yang B."/>
            <person name="Zhang G."/>
            <person name="Yang H."/>
            <person name="Wang J."/>
            <person name="Spillane C."/>
            <person name="Cook D.R."/>
            <person name="May G.D."/>
            <person name="Xu X."/>
            <person name="Jackson S.A."/>
        </authorList>
    </citation>
    <scope>NUCLEOTIDE SEQUENCE [LARGE SCALE GENOMIC DNA]</scope>
    <source>
        <strain evidence="2">cv. Asha</strain>
    </source>
</reference>
<dbReference type="PANTHER" id="PTHR33095">
    <property type="entry name" value="OS07G0619500 PROTEIN"/>
    <property type="match status" value="1"/>
</dbReference>